<dbReference type="InterPro" id="IPR016032">
    <property type="entry name" value="Sig_transdc_resp-reg_C-effctor"/>
</dbReference>
<dbReference type="InterPro" id="IPR005158">
    <property type="entry name" value="BTAD"/>
</dbReference>
<dbReference type="SUPFAM" id="SSF46894">
    <property type="entry name" value="C-terminal effector domain of the bipartite response regulators"/>
    <property type="match status" value="1"/>
</dbReference>
<reference evidence="4 5" key="1">
    <citation type="submission" date="2023-06" db="EMBL/GenBank/DDBJ databases">
        <title>Pelomonas sp. APW6 16S ribosomal RNA gene genome sequencing and assembly.</title>
        <authorList>
            <person name="Woo H."/>
        </authorList>
    </citation>
    <scope>NUCLEOTIDE SEQUENCE [LARGE SCALE GENOMIC DNA]</scope>
    <source>
        <strain evidence="4 5">APW6</strain>
    </source>
</reference>
<organism evidence="4 5">
    <name type="scientific">Roseateles subflavus</name>
    <dbReference type="NCBI Taxonomy" id="3053353"/>
    <lineage>
        <taxon>Bacteria</taxon>
        <taxon>Pseudomonadati</taxon>
        <taxon>Pseudomonadota</taxon>
        <taxon>Betaproteobacteria</taxon>
        <taxon>Burkholderiales</taxon>
        <taxon>Sphaerotilaceae</taxon>
        <taxon>Roseateles</taxon>
    </lineage>
</organism>
<proteinExistence type="predicted"/>
<keyword evidence="5" id="KW-1185">Reference proteome</keyword>
<dbReference type="SMART" id="SM01043">
    <property type="entry name" value="BTAD"/>
    <property type="match status" value="1"/>
</dbReference>
<dbReference type="PANTHER" id="PTHR16305:SF28">
    <property type="entry name" value="GUANYLATE CYCLASE DOMAIN-CONTAINING PROTEIN"/>
    <property type="match status" value="1"/>
</dbReference>
<sequence length="1191" mass="129009">MNAAPVMLTLYGPMRLDLPEGAGALRYAKGRALLAFLALHRDQWVARRTLAAMLWPALEESRALTNLRQVLSPLQRVLGQDGGALGLRAERDRLMLQAHPGLVIDACLLTAPVPDLTDEAVRQQLLARLPQAGQPFLADLCLPECPDFETWRAEAAASLRDRHRGLLRQLHDAQRAAGQLEAAVGSARQALALDPLDEASAARLIQLLLQLGDRRGAEQVLAQTDQLLVRELGHRASPELRRLVDTERPAPAGTAPASAVASRWERRHLALLWIHPPPGPDTDEAWHALAAQLDAVRAQMQRWGARCLSGADAGLLAVFGLRAEGEAPEWRALLAAQDLLGHWPADPGAPVAGVPGLALDCGAERLRFQASHWQLMSRQPEVLRTLAGRAGPGELLLGAGAVERLADRVRCDASAIDGHPGARRWLGLRGLDPAALPSRTCLGRELPLQDLRLHWLAACRGQPAWVILRGEAGIGKTTLAASFARSLEGSSALRLSWSCRLEWQHQPLAPLRECLQRLPATAQALLPARLQQLLQGQVVPGPALFDACFAWLDRLSARQPVLLWVDDLHWADLATRELLARYAAWMDRQRLLILVSSRPEVVLESAGADPVCMDVQPLTAPAAQQLLQALDAQGRLSSARRASILEAAAGIPLLIEAMVQGELEGRPSAGGGIVALMQAELDRLGINKPVLQAAALIGPRFDAALLAELLAETLPAAAVAQALQRAAECRLVVQEDESRALGDGVYRFRHALLHEAAAQGALPAQTRPWHARLAELRARRGDAPGLLARHLAGAGHLQAACQAWWEAGQQALLQEFAADAQASLEEASRLAVADPGGDARARWRLDLDRVRALQMHEGYGSAEAHRLCRQLLAAAPDEDAAESAPARLRFVALSRLYMGAGSQGESGGLRVARQLEQEALTDAERLTACFALGNSLFWRGRFEEARHCQLQGLALLPGLDAEARRQHLGDDAGVLLLAFHCWTLWFCGDGAGADAAVEQGLALARQEGRNHGLCFMLTFAAAMNWTRGRPHPVLRHAGEALALATRLGYPLWQGMNGLFLAWARVRTGHAEVAAQVLQAAEQADRAYKAGRSTARWILASTLELLKQHELALKLLHQALPDALEDEDHYCRPGLLMLLSDCERRAGDWSRAQALASEACALAREQGAVGWLTRHAPALAQELARERRASPA</sequence>
<dbReference type="InterPro" id="IPR011990">
    <property type="entry name" value="TPR-like_helical_dom_sf"/>
</dbReference>
<keyword evidence="2" id="KW-0067">ATP-binding</keyword>
<dbReference type="InterPro" id="IPR036388">
    <property type="entry name" value="WH-like_DNA-bd_sf"/>
</dbReference>
<comment type="caution">
    <text evidence="4">The sequence shown here is derived from an EMBL/GenBank/DDBJ whole genome shotgun (WGS) entry which is preliminary data.</text>
</comment>
<dbReference type="Pfam" id="PF13191">
    <property type="entry name" value="AAA_16"/>
    <property type="match status" value="1"/>
</dbReference>
<dbReference type="Gene3D" id="1.10.10.10">
    <property type="entry name" value="Winged helix-like DNA-binding domain superfamily/Winged helix DNA-binding domain"/>
    <property type="match status" value="1"/>
</dbReference>
<dbReference type="RefSeq" id="WP_285981176.1">
    <property type="nucleotide sequence ID" value="NZ_JASVDS010000001.1"/>
</dbReference>
<evidence type="ECO:0000313" key="4">
    <source>
        <dbReference type="EMBL" id="MDL5031056.1"/>
    </source>
</evidence>
<dbReference type="EMBL" id="JASVDS010000001">
    <property type="protein sequence ID" value="MDL5031056.1"/>
    <property type="molecule type" value="Genomic_DNA"/>
</dbReference>
<feature type="domain" description="Bacterial transcriptional activator" evidence="3">
    <location>
        <begin position="117"/>
        <end position="248"/>
    </location>
</feature>
<evidence type="ECO:0000256" key="2">
    <source>
        <dbReference type="ARBA" id="ARBA00022840"/>
    </source>
</evidence>
<dbReference type="InterPro" id="IPR041664">
    <property type="entry name" value="AAA_16"/>
</dbReference>
<dbReference type="SUPFAM" id="SSF52540">
    <property type="entry name" value="P-loop containing nucleoside triphosphate hydrolases"/>
    <property type="match status" value="1"/>
</dbReference>
<accession>A0ABT7LDX3</accession>
<gene>
    <name evidence="4" type="ORF">QRD43_03975</name>
</gene>
<dbReference type="Gene3D" id="1.25.40.10">
    <property type="entry name" value="Tetratricopeptide repeat domain"/>
    <property type="match status" value="2"/>
</dbReference>
<dbReference type="InterPro" id="IPR027417">
    <property type="entry name" value="P-loop_NTPase"/>
</dbReference>
<dbReference type="SUPFAM" id="SSF48452">
    <property type="entry name" value="TPR-like"/>
    <property type="match status" value="2"/>
</dbReference>
<keyword evidence="1" id="KW-0547">Nucleotide-binding</keyword>
<dbReference type="Gene3D" id="3.40.50.300">
    <property type="entry name" value="P-loop containing nucleotide triphosphate hydrolases"/>
    <property type="match status" value="1"/>
</dbReference>
<protein>
    <submittedName>
        <fullName evidence="4">AAA family ATPase</fullName>
    </submittedName>
</protein>
<evidence type="ECO:0000313" key="5">
    <source>
        <dbReference type="Proteomes" id="UP001238603"/>
    </source>
</evidence>
<evidence type="ECO:0000259" key="3">
    <source>
        <dbReference type="SMART" id="SM01043"/>
    </source>
</evidence>
<dbReference type="PANTHER" id="PTHR16305">
    <property type="entry name" value="TESTICULAR SOLUBLE ADENYLYL CYCLASE"/>
    <property type="match status" value="1"/>
</dbReference>
<evidence type="ECO:0000256" key="1">
    <source>
        <dbReference type="ARBA" id="ARBA00022741"/>
    </source>
</evidence>
<name>A0ABT7LDX3_9BURK</name>
<dbReference type="Proteomes" id="UP001238603">
    <property type="component" value="Unassembled WGS sequence"/>
</dbReference>